<keyword evidence="4" id="KW-1185">Reference proteome</keyword>
<proteinExistence type="predicted"/>
<dbReference type="GO" id="GO:0016887">
    <property type="term" value="F:ATP hydrolysis activity"/>
    <property type="evidence" value="ECO:0007669"/>
    <property type="project" value="InterPro"/>
</dbReference>
<dbReference type="PANTHER" id="PTHR42759:SF5">
    <property type="entry name" value="METHANOL DEHYDROGENASE REGULATOR"/>
    <property type="match status" value="1"/>
</dbReference>
<dbReference type="InterPro" id="IPR041628">
    <property type="entry name" value="ChlI/MoxR_AAA_lid"/>
</dbReference>
<evidence type="ECO:0000313" key="4">
    <source>
        <dbReference type="Proteomes" id="UP000711995"/>
    </source>
</evidence>
<evidence type="ECO:0000259" key="2">
    <source>
        <dbReference type="Pfam" id="PF17863"/>
    </source>
</evidence>
<sequence length="321" mass="35783">MPIDEEIFKGAFDDIKMLKDHFSQIILGKEDFIEYILTGFLSGGHILIEDVPGLGKTTAAKALSKLIDGTTTSRIQCTPDLLPYDITGVEFYDAKDSQFRFEPGPVFADIVLADELNRANPRTQSALLEAMAESQVTISNKTYPLSPLFFVIATQNPIDNEASYRLPLAELDRFLFKLTMGYPSLVHETALLNIKNNKTYLSNITPAITINRITEIRNLIPSIHCSDALIHLVACIAQATRKDPRILLGASPRASMQIVHAAKAIALLRNRSFVTDEDIKEIITIALPHRLRSVDDSKDLEPILLEIYQKAWSNSLGHHES</sequence>
<organism evidence="3 4">
    <name type="scientific">Entomospira entomophila</name>
    <dbReference type="NCBI Taxonomy" id="2719988"/>
    <lineage>
        <taxon>Bacteria</taxon>
        <taxon>Pseudomonadati</taxon>
        <taxon>Spirochaetota</taxon>
        <taxon>Spirochaetia</taxon>
        <taxon>Spirochaetales</taxon>
        <taxon>Spirochaetaceae</taxon>
        <taxon>Entomospira</taxon>
    </lineage>
</organism>
<dbReference type="Gene3D" id="1.10.8.80">
    <property type="entry name" value="Magnesium chelatase subunit I, C-Terminal domain"/>
    <property type="match status" value="1"/>
</dbReference>
<dbReference type="SUPFAM" id="SSF52540">
    <property type="entry name" value="P-loop containing nucleoside triphosphate hydrolases"/>
    <property type="match status" value="1"/>
</dbReference>
<dbReference type="GO" id="GO:0005524">
    <property type="term" value="F:ATP binding"/>
    <property type="evidence" value="ECO:0007669"/>
    <property type="project" value="InterPro"/>
</dbReference>
<protein>
    <submittedName>
        <fullName evidence="3">MoxR family ATPase</fullName>
    </submittedName>
</protein>
<dbReference type="EMBL" id="JAATLJ010000001">
    <property type="protein sequence ID" value="NIZ40936.1"/>
    <property type="molecule type" value="Genomic_DNA"/>
</dbReference>
<dbReference type="InterPro" id="IPR050764">
    <property type="entry name" value="CbbQ/NirQ/NorQ/GpvN"/>
</dbReference>
<dbReference type="Gene3D" id="3.40.50.300">
    <property type="entry name" value="P-loop containing nucleotide triphosphate hydrolases"/>
    <property type="match status" value="1"/>
</dbReference>
<dbReference type="AlphaFoldDB" id="A0A968KU07"/>
<dbReference type="PANTHER" id="PTHR42759">
    <property type="entry name" value="MOXR FAMILY PROTEIN"/>
    <property type="match status" value="1"/>
</dbReference>
<gene>
    <name evidence="3" type="ORF">HCT14_05390</name>
</gene>
<accession>A0A968KU07</accession>
<dbReference type="PIRSF" id="PIRSF002849">
    <property type="entry name" value="AAA_ATPase_chaperone_MoxR_prd"/>
    <property type="match status" value="1"/>
</dbReference>
<dbReference type="InterPro" id="IPR011703">
    <property type="entry name" value="ATPase_AAA-3"/>
</dbReference>
<feature type="domain" description="ATPase AAA-3" evidence="1">
    <location>
        <begin position="45"/>
        <end position="176"/>
    </location>
</feature>
<dbReference type="RefSeq" id="WP_167700523.1">
    <property type="nucleotide sequence ID" value="NZ_CP118174.1"/>
</dbReference>
<evidence type="ECO:0000259" key="1">
    <source>
        <dbReference type="Pfam" id="PF07726"/>
    </source>
</evidence>
<dbReference type="Pfam" id="PF07726">
    <property type="entry name" value="AAA_3"/>
    <property type="match status" value="1"/>
</dbReference>
<dbReference type="Pfam" id="PF17863">
    <property type="entry name" value="AAA_lid_2"/>
    <property type="match status" value="1"/>
</dbReference>
<reference evidence="3 4" key="1">
    <citation type="submission" date="2020-03" db="EMBL/GenBank/DDBJ databases">
        <title>Spirochaetal bacteria isolated from arthropods constitute a novel genus Entomospira genus novum within the order Spirochaetales.</title>
        <authorList>
            <person name="Grana-Miraglia L."/>
            <person name="Sikutova S."/>
            <person name="Fingerle V."/>
            <person name="Sing A."/>
            <person name="Castillo-Ramirez S."/>
            <person name="Margos G."/>
            <person name="Rudolf I."/>
        </authorList>
    </citation>
    <scope>NUCLEOTIDE SEQUENCE [LARGE SCALE GENOMIC DNA]</scope>
    <source>
        <strain evidence="3 4">BR193</strain>
    </source>
</reference>
<comment type="caution">
    <text evidence="3">The sequence shown here is derived from an EMBL/GenBank/DDBJ whole genome shotgun (WGS) entry which is preliminary data.</text>
</comment>
<name>A0A968KU07_9SPIO</name>
<dbReference type="CDD" id="cd00009">
    <property type="entry name" value="AAA"/>
    <property type="match status" value="1"/>
</dbReference>
<dbReference type="InterPro" id="IPR027417">
    <property type="entry name" value="P-loop_NTPase"/>
</dbReference>
<dbReference type="Proteomes" id="UP000711995">
    <property type="component" value="Unassembled WGS sequence"/>
</dbReference>
<feature type="domain" description="ChlI/MoxR AAA lid" evidence="2">
    <location>
        <begin position="238"/>
        <end position="293"/>
    </location>
</feature>
<evidence type="ECO:0000313" key="3">
    <source>
        <dbReference type="EMBL" id="NIZ40936.1"/>
    </source>
</evidence>